<proteinExistence type="predicted"/>
<evidence type="ECO:0000313" key="2">
    <source>
        <dbReference type="EMBL" id="OAX31380.1"/>
    </source>
</evidence>
<sequence length="456" mass="51282">MLPCEAIAQGDSKDDIEFLRHFRALVPITSYEPYEPFVAKFFADPCREIDVKDMFAPGLPYFLAITSGSSGKEPKLFPQYQPPPQYWHDSTTTIPSSEGTVFAPYSLKPSKYSKAQQIHLENGQSSQWLTVSSANCGWIRMRMNWDFEHDMDRLDLWVPGHTAPFAAALIDDHRAFFLVYALFALADSRVTAMDFLFSNSFVSLLHYIEDEWLLLLDCIEKGIIPDIETTDHLRAALKKHFTANPTRAAELREIGPPGEAEGWAVRVWPALTKFIGITGGVAAVVVPKITHVLGPSVAIRSRVYGSSECRIALRYLNGNPAIDLKVTMDNLIEFVDVLSDEPSERILSAWELVKGRHYQPILTTRSGLWRYRLGDVIVVKGFAPDDGMPVINYMHRREESGSSNETCTESELTSAIISTAEQWIGQITDFTVVRDERKMPYSFGFLVEIEGEISSS</sequence>
<dbReference type="AlphaFoldDB" id="A0A1B7MFL1"/>
<dbReference type="PANTHER" id="PTHR31901:SF9">
    <property type="entry name" value="GH3 DOMAIN-CONTAINING PROTEIN"/>
    <property type="match status" value="1"/>
</dbReference>
<dbReference type="PANTHER" id="PTHR31901">
    <property type="entry name" value="GH3 DOMAIN-CONTAINING PROTEIN"/>
    <property type="match status" value="1"/>
</dbReference>
<evidence type="ECO:0000313" key="3">
    <source>
        <dbReference type="Proteomes" id="UP000092154"/>
    </source>
</evidence>
<dbReference type="OrthoDB" id="10004661at2759"/>
<dbReference type="GO" id="GO:0005737">
    <property type="term" value="C:cytoplasm"/>
    <property type="evidence" value="ECO:0007669"/>
    <property type="project" value="TreeGrafter"/>
</dbReference>
<dbReference type="InterPro" id="IPR004993">
    <property type="entry name" value="GH3"/>
</dbReference>
<keyword evidence="3" id="KW-1185">Reference proteome</keyword>
<name>A0A1B7MFL1_9AGAM</name>
<dbReference type="EMBL" id="KV449429">
    <property type="protein sequence ID" value="OAX31380.1"/>
    <property type="molecule type" value="Genomic_DNA"/>
</dbReference>
<dbReference type="GO" id="GO:0016881">
    <property type="term" value="F:acid-amino acid ligase activity"/>
    <property type="evidence" value="ECO:0007669"/>
    <property type="project" value="TreeGrafter"/>
</dbReference>
<accession>A0A1B7MFL1</accession>
<organism evidence="2 3">
    <name type="scientific">Rhizopogon vinicolor AM-OR11-026</name>
    <dbReference type="NCBI Taxonomy" id="1314800"/>
    <lineage>
        <taxon>Eukaryota</taxon>
        <taxon>Fungi</taxon>
        <taxon>Dikarya</taxon>
        <taxon>Basidiomycota</taxon>
        <taxon>Agaricomycotina</taxon>
        <taxon>Agaricomycetes</taxon>
        <taxon>Agaricomycetidae</taxon>
        <taxon>Boletales</taxon>
        <taxon>Suillineae</taxon>
        <taxon>Rhizopogonaceae</taxon>
        <taxon>Rhizopogon</taxon>
    </lineage>
</organism>
<dbReference type="Pfam" id="PF23571">
    <property type="entry name" value="GH3_M"/>
    <property type="match status" value="1"/>
</dbReference>
<protein>
    <recommendedName>
        <fullName evidence="1">GH3 middle domain-containing protein</fullName>
    </recommendedName>
</protein>
<reference evidence="2 3" key="1">
    <citation type="submission" date="2016-06" db="EMBL/GenBank/DDBJ databases">
        <title>Comparative genomics of the ectomycorrhizal sister species Rhizopogon vinicolor and Rhizopogon vesiculosus (Basidiomycota: Boletales) reveals a divergence of the mating type B locus.</title>
        <authorList>
            <consortium name="DOE Joint Genome Institute"/>
            <person name="Mujic A.B."/>
            <person name="Kuo A."/>
            <person name="Tritt A."/>
            <person name="Lipzen A."/>
            <person name="Chen C."/>
            <person name="Johnson J."/>
            <person name="Sharma A."/>
            <person name="Barry K."/>
            <person name="Grigoriev I.V."/>
            <person name="Spatafora J.W."/>
        </authorList>
    </citation>
    <scope>NUCLEOTIDE SEQUENCE [LARGE SCALE GENOMIC DNA]</scope>
    <source>
        <strain evidence="2 3">AM-OR11-026</strain>
    </source>
</reference>
<evidence type="ECO:0000259" key="1">
    <source>
        <dbReference type="Pfam" id="PF23571"/>
    </source>
</evidence>
<dbReference type="InParanoid" id="A0A1B7MFL1"/>
<gene>
    <name evidence="2" type="ORF">K503DRAFT_806109</name>
</gene>
<dbReference type="Pfam" id="PF03321">
    <property type="entry name" value="GH3"/>
    <property type="match status" value="1"/>
</dbReference>
<dbReference type="InterPro" id="IPR055377">
    <property type="entry name" value="GH3_M"/>
</dbReference>
<feature type="domain" description="GH3 middle" evidence="1">
    <location>
        <begin position="332"/>
        <end position="396"/>
    </location>
</feature>
<dbReference type="Proteomes" id="UP000092154">
    <property type="component" value="Unassembled WGS sequence"/>
</dbReference>